<reference evidence="11 12" key="1">
    <citation type="submission" date="2019-03" db="EMBL/GenBank/DDBJ databases">
        <title>Genomic Encyclopedia of Type Strains, Phase IV (KMG-IV): sequencing the most valuable type-strain genomes for metagenomic binning, comparative biology and taxonomic classification.</title>
        <authorList>
            <person name="Goeker M."/>
        </authorList>
    </citation>
    <scope>NUCLEOTIDE SEQUENCE [LARGE SCALE GENOMIC DNA]</scope>
    <source>
        <strain evidence="11 12">DSM 24455</strain>
    </source>
</reference>
<dbReference type="InterPro" id="IPR050250">
    <property type="entry name" value="Macrolide_Exporter_MacB"/>
</dbReference>
<organism evidence="11 12">
    <name type="scientific">Fonticella tunisiensis</name>
    <dbReference type="NCBI Taxonomy" id="1096341"/>
    <lineage>
        <taxon>Bacteria</taxon>
        <taxon>Bacillati</taxon>
        <taxon>Bacillota</taxon>
        <taxon>Clostridia</taxon>
        <taxon>Eubacteriales</taxon>
        <taxon>Clostridiaceae</taxon>
        <taxon>Fonticella</taxon>
    </lineage>
</organism>
<dbReference type="InterPro" id="IPR025857">
    <property type="entry name" value="MacB_PCD"/>
</dbReference>
<dbReference type="RefSeq" id="WP_133628307.1">
    <property type="nucleotide sequence ID" value="NZ_SOAZ01000012.1"/>
</dbReference>
<keyword evidence="12" id="KW-1185">Reference proteome</keyword>
<evidence type="ECO:0000259" key="10">
    <source>
        <dbReference type="Pfam" id="PF12704"/>
    </source>
</evidence>
<feature type="domain" description="ABC3 transporter permease C-terminal" evidence="9">
    <location>
        <begin position="302"/>
        <end position="413"/>
    </location>
</feature>
<dbReference type="InterPro" id="IPR003838">
    <property type="entry name" value="ABC3_permease_C"/>
</dbReference>
<dbReference type="EMBL" id="SOAZ01000012">
    <property type="protein sequence ID" value="TDT57259.1"/>
    <property type="molecule type" value="Genomic_DNA"/>
</dbReference>
<dbReference type="PANTHER" id="PTHR30572:SF4">
    <property type="entry name" value="ABC TRANSPORTER PERMEASE YTRF"/>
    <property type="match status" value="1"/>
</dbReference>
<gene>
    <name evidence="11" type="ORF">EDD71_11239</name>
</gene>
<evidence type="ECO:0000256" key="2">
    <source>
        <dbReference type="ARBA" id="ARBA00022475"/>
    </source>
</evidence>
<dbReference type="Pfam" id="PF12704">
    <property type="entry name" value="MacB_PCD"/>
    <property type="match status" value="1"/>
</dbReference>
<dbReference type="OrthoDB" id="9770036at2"/>
<proteinExistence type="inferred from homology"/>
<keyword evidence="5 8" id="KW-0472">Membrane</keyword>
<evidence type="ECO:0000256" key="3">
    <source>
        <dbReference type="ARBA" id="ARBA00022692"/>
    </source>
</evidence>
<dbReference type="Proteomes" id="UP000295325">
    <property type="component" value="Unassembled WGS sequence"/>
</dbReference>
<evidence type="ECO:0000256" key="1">
    <source>
        <dbReference type="ARBA" id="ARBA00004651"/>
    </source>
</evidence>
<dbReference type="Pfam" id="PF02687">
    <property type="entry name" value="FtsX"/>
    <property type="match status" value="1"/>
</dbReference>
<dbReference type="PANTHER" id="PTHR30572">
    <property type="entry name" value="MEMBRANE COMPONENT OF TRANSPORTER-RELATED"/>
    <property type="match status" value="1"/>
</dbReference>
<feature type="transmembrane region" description="Helical" evidence="8">
    <location>
        <begin position="382"/>
        <end position="402"/>
    </location>
</feature>
<feature type="domain" description="MacB-like periplasmic core" evidence="10">
    <location>
        <begin position="18"/>
        <end position="272"/>
    </location>
</feature>
<feature type="transmembrane region" description="Helical" evidence="8">
    <location>
        <begin position="296"/>
        <end position="325"/>
    </location>
</feature>
<name>A0A4R7KPT4_9CLOT</name>
<dbReference type="GO" id="GO:0005886">
    <property type="term" value="C:plasma membrane"/>
    <property type="evidence" value="ECO:0007669"/>
    <property type="project" value="UniProtKB-SubCell"/>
</dbReference>
<comment type="caution">
    <text evidence="11">The sequence shown here is derived from an EMBL/GenBank/DDBJ whole genome shotgun (WGS) entry which is preliminary data.</text>
</comment>
<feature type="compositionally biased region" description="Polar residues" evidence="7">
    <location>
        <begin position="175"/>
        <end position="192"/>
    </location>
</feature>
<sequence>MLKRVVFKSIKNRKNRILVAVLAVVMGASMISILLNISLDLNGKMAKELRAFGANLVILPDENRETNWQLISMDEVNELNNSNISANIYGFAPYIYSVGKIKEQNVVIVGGNYENIKKISPWWKVEGSWNDDSSSESTIMIGAKVAAQLGYRIGDDVVLNIRKESYKKQTEVKDSNQTQVDATTSASQNANGDASKRWPLNILSGIDNGEYEPKKFRLVGIVSTGGSEDNQVFIKLNEAQKLFNRESQVNLIQVSVLTNKNPIDKVASQIEKQIPGTRARVLSQISKAEGNIQGKILFLMILVTILTLVGSGLSVMSTMTTTVLERRKEVGMMKAIGAENKKIAEIFYLEASAIGLAGGAIGYILGFLMAQVIGKSVFNTFISFHVTVIPITLIITVLLVLISSKIPVGQAIKIDPVVTLRGE</sequence>
<accession>A0A4R7KPT4</accession>
<comment type="subcellular location">
    <subcellularLocation>
        <location evidence="1">Cell membrane</location>
        <topology evidence="1">Multi-pass membrane protein</topology>
    </subcellularLocation>
</comment>
<comment type="similarity">
    <text evidence="6">Belongs to the ABC-4 integral membrane protein family.</text>
</comment>
<feature type="region of interest" description="Disordered" evidence="7">
    <location>
        <begin position="170"/>
        <end position="193"/>
    </location>
</feature>
<evidence type="ECO:0000256" key="5">
    <source>
        <dbReference type="ARBA" id="ARBA00023136"/>
    </source>
</evidence>
<evidence type="ECO:0000313" key="11">
    <source>
        <dbReference type="EMBL" id="TDT57259.1"/>
    </source>
</evidence>
<evidence type="ECO:0000256" key="6">
    <source>
        <dbReference type="ARBA" id="ARBA00038076"/>
    </source>
</evidence>
<keyword evidence="2" id="KW-1003">Cell membrane</keyword>
<feature type="transmembrane region" description="Helical" evidence="8">
    <location>
        <begin position="346"/>
        <end position="370"/>
    </location>
</feature>
<evidence type="ECO:0000256" key="8">
    <source>
        <dbReference type="SAM" id="Phobius"/>
    </source>
</evidence>
<protein>
    <submittedName>
        <fullName evidence="11">Putative ABC transport system permease protein</fullName>
    </submittedName>
</protein>
<dbReference type="GO" id="GO:0022857">
    <property type="term" value="F:transmembrane transporter activity"/>
    <property type="evidence" value="ECO:0007669"/>
    <property type="project" value="TreeGrafter"/>
</dbReference>
<evidence type="ECO:0000313" key="12">
    <source>
        <dbReference type="Proteomes" id="UP000295325"/>
    </source>
</evidence>
<dbReference type="AlphaFoldDB" id="A0A4R7KPT4"/>
<keyword evidence="3 8" id="KW-0812">Transmembrane</keyword>
<evidence type="ECO:0000256" key="7">
    <source>
        <dbReference type="SAM" id="MobiDB-lite"/>
    </source>
</evidence>
<keyword evidence="4 8" id="KW-1133">Transmembrane helix</keyword>
<evidence type="ECO:0000259" key="9">
    <source>
        <dbReference type="Pfam" id="PF02687"/>
    </source>
</evidence>
<evidence type="ECO:0000256" key="4">
    <source>
        <dbReference type="ARBA" id="ARBA00022989"/>
    </source>
</evidence>